<sequence length="144" mass="16578">MIIKRAERRGNNAKKHKFWENRKRAGFYRQKNSSVDNIREIACAHLVMTNMSLIYNVPAKMMTHSMRGREKISQCRQCSEYLCHIGFGMTFTKIGTLFKRDGTSVTHACRKVEEMRDCSDKDLALEILEAAIVEFASSLELLGK</sequence>
<feature type="domain" description="Chromosomal replication initiator DnaA C-terminal" evidence="1">
    <location>
        <begin position="34"/>
        <end position="112"/>
    </location>
</feature>
<dbReference type="Proteomes" id="UP000252289">
    <property type="component" value="Unassembled WGS sequence"/>
</dbReference>
<dbReference type="GO" id="GO:0005524">
    <property type="term" value="F:ATP binding"/>
    <property type="evidence" value="ECO:0007669"/>
    <property type="project" value="InterPro"/>
</dbReference>
<dbReference type="GO" id="GO:0043565">
    <property type="term" value="F:sequence-specific DNA binding"/>
    <property type="evidence" value="ECO:0007669"/>
    <property type="project" value="InterPro"/>
</dbReference>
<protein>
    <recommendedName>
        <fullName evidence="1">Chromosomal replication initiator DnaA C-terminal domain-containing protein</fullName>
    </recommendedName>
</protein>
<dbReference type="InterPro" id="IPR010921">
    <property type="entry name" value="Trp_repressor/repl_initiator"/>
</dbReference>
<evidence type="ECO:0000313" key="2">
    <source>
        <dbReference type="EMBL" id="RCL84607.1"/>
    </source>
</evidence>
<evidence type="ECO:0000259" key="1">
    <source>
        <dbReference type="SMART" id="SM00760"/>
    </source>
</evidence>
<dbReference type="InterPro" id="IPR013159">
    <property type="entry name" value="DnaA_C"/>
</dbReference>
<dbReference type="AlphaFoldDB" id="A0A368ELB1"/>
<dbReference type="Pfam" id="PF08299">
    <property type="entry name" value="Bac_DnaA_C"/>
    <property type="match status" value="1"/>
</dbReference>
<proteinExistence type="predicted"/>
<dbReference type="GO" id="GO:0006275">
    <property type="term" value="P:regulation of DNA replication"/>
    <property type="evidence" value="ECO:0007669"/>
    <property type="project" value="InterPro"/>
</dbReference>
<reference evidence="2 3" key="1">
    <citation type="journal article" date="2018" name="Microbiome">
        <title>Fine metagenomic profile of the Mediterranean stratified and mixed water columns revealed by assembly and recruitment.</title>
        <authorList>
            <person name="Haro-Moreno J.M."/>
            <person name="Lopez-Perez M."/>
            <person name="De La Torre J.R."/>
            <person name="Picazo A."/>
            <person name="Camacho A."/>
            <person name="Rodriguez-Valera F."/>
        </authorList>
    </citation>
    <scope>NUCLEOTIDE SEQUENCE [LARGE SCALE GENOMIC DNA]</scope>
    <source>
        <strain evidence="2">MED-G50</strain>
    </source>
</reference>
<comment type="caution">
    <text evidence="2">The sequence shown here is derived from an EMBL/GenBank/DDBJ whole genome shotgun (WGS) entry which is preliminary data.</text>
</comment>
<evidence type="ECO:0000313" key="3">
    <source>
        <dbReference type="Proteomes" id="UP000252289"/>
    </source>
</evidence>
<dbReference type="GO" id="GO:0006270">
    <property type="term" value="P:DNA replication initiation"/>
    <property type="evidence" value="ECO:0007669"/>
    <property type="project" value="InterPro"/>
</dbReference>
<dbReference type="EMBL" id="QOQK01000011">
    <property type="protein sequence ID" value="RCL84607.1"/>
    <property type="molecule type" value="Genomic_DNA"/>
</dbReference>
<gene>
    <name evidence="2" type="ORF">DBW64_03255</name>
</gene>
<dbReference type="Gene3D" id="1.10.1750.10">
    <property type="match status" value="1"/>
</dbReference>
<dbReference type="SUPFAM" id="SSF48295">
    <property type="entry name" value="TrpR-like"/>
    <property type="match status" value="1"/>
</dbReference>
<accession>A0A368ELB1</accession>
<name>A0A368ELB1_9PROT</name>
<dbReference type="CDD" id="cd06571">
    <property type="entry name" value="Bac_DnaA_C"/>
    <property type="match status" value="1"/>
</dbReference>
<dbReference type="SMART" id="SM00760">
    <property type="entry name" value="Bac_DnaA_C"/>
    <property type="match status" value="1"/>
</dbReference>
<organism evidence="2 3">
    <name type="scientific">PS1 clade bacterium</name>
    <dbReference type="NCBI Taxonomy" id="2175152"/>
    <lineage>
        <taxon>Bacteria</taxon>
        <taxon>Pseudomonadati</taxon>
        <taxon>Pseudomonadota</taxon>
        <taxon>Alphaproteobacteria</taxon>
        <taxon>PS1 clade</taxon>
    </lineage>
</organism>